<dbReference type="InterPro" id="IPR013572">
    <property type="entry name" value="Tscrpt_reg_MAATS_C"/>
</dbReference>
<keyword evidence="6" id="KW-0812">Transmembrane</keyword>
<accession>A0A0D2HUB7</accession>
<feature type="transmembrane region" description="Helical" evidence="6">
    <location>
        <begin position="159"/>
        <end position="179"/>
    </location>
</feature>
<dbReference type="AlphaFoldDB" id="A0A0D2HUB7"/>
<dbReference type="GO" id="GO:0003677">
    <property type="term" value="F:DNA binding"/>
    <property type="evidence" value="ECO:0007669"/>
    <property type="project" value="UniProtKB-UniRule"/>
</dbReference>
<keyword evidence="3 5" id="KW-0238">DNA-binding</keyword>
<evidence type="ECO:0000256" key="4">
    <source>
        <dbReference type="ARBA" id="ARBA00023163"/>
    </source>
</evidence>
<evidence type="ECO:0000256" key="2">
    <source>
        <dbReference type="ARBA" id="ARBA00023015"/>
    </source>
</evidence>
<keyword evidence="1" id="KW-0678">Repressor</keyword>
<keyword evidence="4" id="KW-0804">Transcription</keyword>
<keyword evidence="6" id="KW-1133">Transmembrane helix</keyword>
<dbReference type="OrthoDB" id="9798857at2"/>
<dbReference type="Pfam" id="PF00440">
    <property type="entry name" value="TetR_N"/>
    <property type="match status" value="1"/>
</dbReference>
<evidence type="ECO:0000256" key="3">
    <source>
        <dbReference type="ARBA" id="ARBA00023125"/>
    </source>
</evidence>
<dbReference type="PROSITE" id="PS50977">
    <property type="entry name" value="HTH_TETR_2"/>
    <property type="match status" value="1"/>
</dbReference>
<dbReference type="SUPFAM" id="SSF46689">
    <property type="entry name" value="Homeodomain-like"/>
    <property type="match status" value="1"/>
</dbReference>
<feature type="domain" description="HTH tetR-type" evidence="7">
    <location>
        <begin position="10"/>
        <end position="70"/>
    </location>
</feature>
<evidence type="ECO:0000313" key="8">
    <source>
        <dbReference type="EMBL" id="KIX14023.1"/>
    </source>
</evidence>
<feature type="DNA-binding region" description="H-T-H motif" evidence="5">
    <location>
        <begin position="33"/>
        <end position="52"/>
    </location>
</feature>
<evidence type="ECO:0000313" key="9">
    <source>
        <dbReference type="Proteomes" id="UP000032233"/>
    </source>
</evidence>
<dbReference type="PRINTS" id="PR00455">
    <property type="entry name" value="HTHTETR"/>
</dbReference>
<name>A0A0D2HUB7_9BACT</name>
<keyword evidence="2" id="KW-0805">Transcription regulation</keyword>
<proteinExistence type="predicted"/>
<dbReference type="EMBL" id="AZAC01000013">
    <property type="protein sequence ID" value="KIX14023.1"/>
    <property type="molecule type" value="Genomic_DNA"/>
</dbReference>
<evidence type="ECO:0000256" key="5">
    <source>
        <dbReference type="PROSITE-ProRule" id="PRU00335"/>
    </source>
</evidence>
<dbReference type="InterPro" id="IPR036271">
    <property type="entry name" value="Tet_transcr_reg_TetR-rel_C_sf"/>
</dbReference>
<dbReference type="InterPro" id="IPR050624">
    <property type="entry name" value="HTH-type_Tx_Regulator"/>
</dbReference>
<dbReference type="RefSeq" id="WP_044348561.1">
    <property type="nucleotide sequence ID" value="NZ_AZAC01000013.1"/>
</dbReference>
<dbReference type="InParanoid" id="A0A0D2HUB7"/>
<evidence type="ECO:0000259" key="7">
    <source>
        <dbReference type="PROSITE" id="PS50977"/>
    </source>
</evidence>
<dbReference type="InterPro" id="IPR001647">
    <property type="entry name" value="HTH_TetR"/>
</dbReference>
<dbReference type="Pfam" id="PF08361">
    <property type="entry name" value="TetR_C_2"/>
    <property type="match status" value="1"/>
</dbReference>
<dbReference type="Proteomes" id="UP000032233">
    <property type="component" value="Unassembled WGS sequence"/>
</dbReference>
<evidence type="ECO:0000256" key="6">
    <source>
        <dbReference type="SAM" id="Phobius"/>
    </source>
</evidence>
<organism evidence="8 9">
    <name type="scientific">Dethiosulfatarculus sandiegensis</name>
    <dbReference type="NCBI Taxonomy" id="1429043"/>
    <lineage>
        <taxon>Bacteria</taxon>
        <taxon>Pseudomonadati</taxon>
        <taxon>Thermodesulfobacteriota</taxon>
        <taxon>Desulfarculia</taxon>
        <taxon>Desulfarculales</taxon>
        <taxon>Desulfarculaceae</taxon>
        <taxon>Dethiosulfatarculus</taxon>
    </lineage>
</organism>
<dbReference type="STRING" id="1429043.X474_10825"/>
<evidence type="ECO:0000256" key="1">
    <source>
        <dbReference type="ARBA" id="ARBA00022491"/>
    </source>
</evidence>
<reference evidence="8 9" key="1">
    <citation type="submission" date="2013-11" db="EMBL/GenBank/DDBJ databases">
        <title>Metagenomic analysis of a methanogenic consortium involved in long chain n-alkane degradation.</title>
        <authorList>
            <person name="Davidova I.A."/>
            <person name="Callaghan A.V."/>
            <person name="Wawrik B."/>
            <person name="Pruitt S."/>
            <person name="Marks C."/>
            <person name="Duncan K.E."/>
            <person name="Suflita J.M."/>
        </authorList>
    </citation>
    <scope>NUCLEOTIDE SEQUENCE [LARGE SCALE GENOMIC DNA]</scope>
    <source>
        <strain evidence="8 9">SPR</strain>
    </source>
</reference>
<dbReference type="InterPro" id="IPR009057">
    <property type="entry name" value="Homeodomain-like_sf"/>
</dbReference>
<dbReference type="PANTHER" id="PTHR43479">
    <property type="entry name" value="ACREF/ENVCD OPERON REPRESSOR-RELATED"/>
    <property type="match status" value="1"/>
</dbReference>
<dbReference type="FunCoup" id="A0A0D2HUB7">
    <property type="interactions" value="133"/>
</dbReference>
<dbReference type="SUPFAM" id="SSF48498">
    <property type="entry name" value="Tetracyclin repressor-like, C-terminal domain"/>
    <property type="match status" value="1"/>
</dbReference>
<keyword evidence="6" id="KW-0472">Membrane</keyword>
<dbReference type="Gene3D" id="1.10.357.10">
    <property type="entry name" value="Tetracycline Repressor, domain 2"/>
    <property type="match status" value="1"/>
</dbReference>
<comment type="caution">
    <text evidence="8">The sequence shown here is derived from an EMBL/GenBank/DDBJ whole genome shotgun (WGS) entry which is preliminary data.</text>
</comment>
<sequence length="204" mass="23394">MANKTKGEAEKTRQAVLDSALQVFIQNGYSRTTLKQIAHKAGCTRGAVYGHFSGKFEIFKTLYEEMERNTGLTLDKQKWVPAGSLNDIKEIFLYYIGVLLANESYREFYKMVNYRTEWSDELAALLEFEKKKLDDFVEVLAEDIARLKRQKKVRPQVDPVRSAVALCAYVEGIIGFWLFNPNTLPLKKWAGSLLDDFMAGMTDR</sequence>
<dbReference type="PANTHER" id="PTHR43479:SF11">
    <property type="entry name" value="ACREF_ENVCD OPERON REPRESSOR-RELATED"/>
    <property type="match status" value="1"/>
</dbReference>
<protein>
    <recommendedName>
        <fullName evidence="7">HTH tetR-type domain-containing protein</fullName>
    </recommendedName>
</protein>
<gene>
    <name evidence="8" type="ORF">X474_10825</name>
</gene>
<keyword evidence="9" id="KW-1185">Reference proteome</keyword>